<dbReference type="Proteomes" id="UP000027059">
    <property type="component" value="Chromosome"/>
</dbReference>
<dbReference type="SUPFAM" id="SSF46689">
    <property type="entry name" value="Homeodomain-like"/>
    <property type="match status" value="1"/>
</dbReference>
<feature type="modified residue" description="4-aspartylphosphate" evidence="6">
    <location>
        <position position="51"/>
    </location>
</feature>
<dbReference type="HOGENOM" id="CLU_000445_0_6_0"/>
<keyword evidence="1" id="KW-0547">Nucleotide-binding</keyword>
<feature type="domain" description="Sigma-54 factor interaction" evidence="7">
    <location>
        <begin position="139"/>
        <end position="367"/>
    </location>
</feature>
<dbReference type="Pfam" id="PF25601">
    <property type="entry name" value="AAA_lid_14"/>
    <property type="match status" value="1"/>
</dbReference>
<dbReference type="Pfam" id="PF00158">
    <property type="entry name" value="Sigma54_activat"/>
    <property type="match status" value="1"/>
</dbReference>
<evidence type="ECO:0000259" key="7">
    <source>
        <dbReference type="PROSITE" id="PS50045"/>
    </source>
</evidence>
<organism evidence="9 10">
    <name type="scientific">Leptospirillum ferriphilum YSK</name>
    <dbReference type="NCBI Taxonomy" id="1441628"/>
    <lineage>
        <taxon>Bacteria</taxon>
        <taxon>Pseudomonadati</taxon>
        <taxon>Nitrospirota</taxon>
        <taxon>Nitrospiria</taxon>
        <taxon>Nitrospirales</taxon>
        <taxon>Nitrospiraceae</taxon>
        <taxon>Leptospirillum</taxon>
    </lineage>
</organism>
<dbReference type="InterPro" id="IPR002197">
    <property type="entry name" value="HTH_Fis"/>
</dbReference>
<reference evidence="10" key="1">
    <citation type="submission" date="2014-02" db="EMBL/GenBank/DDBJ databases">
        <title>Complete genome sequence and comparative genomic analysis of the nitrogen-fixing bacterium Leptospirillum ferriphilum YSK.</title>
        <authorList>
            <person name="Guo X."/>
            <person name="Yin H."/>
            <person name="Liang Y."/>
            <person name="Hu Q."/>
            <person name="Ma L."/>
            <person name="Xiao Y."/>
            <person name="Zhang X."/>
            <person name="Qiu G."/>
            <person name="Liu X."/>
        </authorList>
    </citation>
    <scope>NUCLEOTIDE SEQUENCE [LARGE SCALE GENOMIC DNA]</scope>
    <source>
        <strain evidence="10">YSK</strain>
    </source>
</reference>
<dbReference type="SUPFAM" id="SSF52172">
    <property type="entry name" value="CheY-like"/>
    <property type="match status" value="1"/>
</dbReference>
<dbReference type="GO" id="GO:0006355">
    <property type="term" value="P:regulation of DNA-templated transcription"/>
    <property type="evidence" value="ECO:0007669"/>
    <property type="project" value="InterPro"/>
</dbReference>
<evidence type="ECO:0000313" key="10">
    <source>
        <dbReference type="Proteomes" id="UP000027059"/>
    </source>
</evidence>
<dbReference type="Pfam" id="PF02954">
    <property type="entry name" value="HTH_8"/>
    <property type="match status" value="1"/>
</dbReference>
<evidence type="ECO:0000256" key="6">
    <source>
        <dbReference type="PROSITE-ProRule" id="PRU00169"/>
    </source>
</evidence>
<dbReference type="Gene3D" id="1.10.10.60">
    <property type="entry name" value="Homeodomain-like"/>
    <property type="match status" value="1"/>
</dbReference>
<dbReference type="EMBL" id="CP007243">
    <property type="protein sequence ID" value="AIA31246.1"/>
    <property type="molecule type" value="Genomic_DNA"/>
</dbReference>
<keyword evidence="2" id="KW-0067">ATP-binding</keyword>
<evidence type="ECO:0000256" key="4">
    <source>
        <dbReference type="ARBA" id="ARBA00023125"/>
    </source>
</evidence>
<sequence length="455" mass="52115">MRIFIIDDDKNLADMLTSALVKDGHEVRSAMESSSALGFMESSDWDVVLLDIKLNGEDGFDVLRRIRAIHPECIILMMTAFGKIDQAVESMKLGAFDFLEKPFSLSFLRIKLGKIQSHLSLKTQNGILRQELENKKWRLVGNHPRLQEVREQIAKYAKFDSPVLILGESGTGKEVAARLIVNQSSRRDEPFIVVNCGAIPEHLMESMFFGHEKGSFTGAHALQKGKFELANGGTIFLDEIGELPLNLQSKLLRVIESGEFERIGGTRNLKTQVRILSATNRNLEHLVRKGTFRADLYYRLHVLVIEMPALRERIEDIPLLVEYLLQQLSAELHRTLVAEKNLLPSLQRLEWPGNIRELKNILERLAVMSEDGVIREKDFFLAQWKKPSLELMEEKKNIDFKREIEEREKNMILNALDKAKGNHTMAARFLGMKRTTLQYHLKKMDLKKGKNLFKG</sequence>
<evidence type="ECO:0000256" key="1">
    <source>
        <dbReference type="ARBA" id="ARBA00022741"/>
    </source>
</evidence>
<dbReference type="CDD" id="cd00009">
    <property type="entry name" value="AAA"/>
    <property type="match status" value="1"/>
</dbReference>
<dbReference type="InterPro" id="IPR009057">
    <property type="entry name" value="Homeodomain-like_sf"/>
</dbReference>
<dbReference type="InterPro" id="IPR002078">
    <property type="entry name" value="Sigma_54_int"/>
</dbReference>
<dbReference type="RefSeq" id="WP_023524577.1">
    <property type="nucleotide sequence ID" value="NZ_CP007243.1"/>
</dbReference>
<dbReference type="PROSITE" id="PS00688">
    <property type="entry name" value="SIGMA54_INTERACT_3"/>
    <property type="match status" value="1"/>
</dbReference>
<dbReference type="PANTHER" id="PTHR32071">
    <property type="entry name" value="TRANSCRIPTIONAL REGULATORY PROTEIN"/>
    <property type="match status" value="1"/>
</dbReference>
<accession>A0A059Y165</accession>
<dbReference type="FunFam" id="3.40.50.300:FF:000006">
    <property type="entry name" value="DNA-binding transcriptional regulator NtrC"/>
    <property type="match status" value="1"/>
</dbReference>
<keyword evidence="10" id="KW-1185">Reference proteome</keyword>
<dbReference type="InterPro" id="IPR001789">
    <property type="entry name" value="Sig_transdc_resp-reg_receiver"/>
</dbReference>
<dbReference type="GO" id="GO:0000160">
    <property type="term" value="P:phosphorelay signal transduction system"/>
    <property type="evidence" value="ECO:0007669"/>
    <property type="project" value="InterPro"/>
</dbReference>
<dbReference type="InterPro" id="IPR025944">
    <property type="entry name" value="Sigma_54_int_dom_CS"/>
</dbReference>
<name>A0A059Y165_9BACT</name>
<dbReference type="InterPro" id="IPR025943">
    <property type="entry name" value="Sigma_54_int_dom_ATP-bd_2"/>
</dbReference>
<proteinExistence type="predicted"/>
<keyword evidence="4" id="KW-0238">DNA-binding</keyword>
<dbReference type="PRINTS" id="PR01590">
    <property type="entry name" value="HTHFIS"/>
</dbReference>
<dbReference type="PROSITE" id="PS50045">
    <property type="entry name" value="SIGMA54_INTERACT_4"/>
    <property type="match status" value="1"/>
</dbReference>
<evidence type="ECO:0000259" key="8">
    <source>
        <dbReference type="PROSITE" id="PS50110"/>
    </source>
</evidence>
<dbReference type="InterPro" id="IPR027417">
    <property type="entry name" value="P-loop_NTPase"/>
</dbReference>
<dbReference type="PROSITE" id="PS00676">
    <property type="entry name" value="SIGMA54_INTERACT_2"/>
    <property type="match status" value="1"/>
</dbReference>
<dbReference type="AlphaFoldDB" id="A0A059Y165"/>
<dbReference type="Gene3D" id="3.40.50.300">
    <property type="entry name" value="P-loop containing nucleotide triphosphate hydrolases"/>
    <property type="match status" value="1"/>
</dbReference>
<dbReference type="KEGG" id="lfp:Y981_12380"/>
<dbReference type="GO" id="GO:0043565">
    <property type="term" value="F:sequence-specific DNA binding"/>
    <property type="evidence" value="ECO:0007669"/>
    <property type="project" value="InterPro"/>
</dbReference>
<dbReference type="Gene3D" id="3.40.50.2300">
    <property type="match status" value="1"/>
</dbReference>
<keyword evidence="5" id="KW-0804">Transcription</keyword>
<dbReference type="SMART" id="SM00382">
    <property type="entry name" value="AAA"/>
    <property type="match status" value="1"/>
</dbReference>
<dbReference type="InterPro" id="IPR011006">
    <property type="entry name" value="CheY-like_superfamily"/>
</dbReference>
<evidence type="ECO:0000256" key="5">
    <source>
        <dbReference type="ARBA" id="ARBA00023163"/>
    </source>
</evidence>
<evidence type="ECO:0000256" key="3">
    <source>
        <dbReference type="ARBA" id="ARBA00023015"/>
    </source>
</evidence>
<reference evidence="9 10" key="2">
    <citation type="journal article" date="2015" name="Biomed. Res. Int.">
        <title>Effects of Arsenite Resistance on the Growth and Functional Gene Expression of Leptospirillum ferriphilum and Acidithiobacillus thiooxidans in Pure Culture and Coculture.</title>
        <authorList>
            <person name="Jiang H."/>
            <person name="Liang Y."/>
            <person name="Yin H."/>
            <person name="Xiao Y."/>
            <person name="Guo X."/>
            <person name="Xu Y."/>
            <person name="Hu Q."/>
            <person name="Liu H."/>
            <person name="Liu X."/>
        </authorList>
    </citation>
    <scope>NUCLEOTIDE SEQUENCE [LARGE SCALE GENOMIC DNA]</scope>
    <source>
        <strain evidence="9 10">YSK</strain>
    </source>
</reference>
<evidence type="ECO:0000256" key="2">
    <source>
        <dbReference type="ARBA" id="ARBA00022840"/>
    </source>
</evidence>
<dbReference type="OrthoDB" id="9803970at2"/>
<dbReference type="SMART" id="SM00448">
    <property type="entry name" value="REC"/>
    <property type="match status" value="1"/>
</dbReference>
<dbReference type="GO" id="GO:0005524">
    <property type="term" value="F:ATP binding"/>
    <property type="evidence" value="ECO:0007669"/>
    <property type="project" value="UniProtKB-KW"/>
</dbReference>
<dbReference type="Gene3D" id="1.10.8.60">
    <property type="match status" value="1"/>
</dbReference>
<dbReference type="SUPFAM" id="SSF52540">
    <property type="entry name" value="P-loop containing nucleoside triphosphate hydrolases"/>
    <property type="match status" value="1"/>
</dbReference>
<dbReference type="InterPro" id="IPR003593">
    <property type="entry name" value="AAA+_ATPase"/>
</dbReference>
<dbReference type="Pfam" id="PF00072">
    <property type="entry name" value="Response_reg"/>
    <property type="match status" value="1"/>
</dbReference>
<protein>
    <submittedName>
        <fullName evidence="9">Transcriptional regulator</fullName>
    </submittedName>
</protein>
<dbReference type="InterPro" id="IPR058031">
    <property type="entry name" value="AAA_lid_NorR"/>
</dbReference>
<dbReference type="PROSITE" id="PS50110">
    <property type="entry name" value="RESPONSE_REGULATORY"/>
    <property type="match status" value="1"/>
</dbReference>
<evidence type="ECO:0000313" key="9">
    <source>
        <dbReference type="EMBL" id="AIA31246.1"/>
    </source>
</evidence>
<feature type="domain" description="Response regulatory" evidence="8">
    <location>
        <begin position="2"/>
        <end position="116"/>
    </location>
</feature>
<gene>
    <name evidence="9" type="ORF">Y981_12380</name>
</gene>
<keyword evidence="6" id="KW-0597">Phosphoprotein</keyword>
<keyword evidence="3" id="KW-0805">Transcription regulation</keyword>